<comment type="caution">
    <text evidence="1">The sequence shown here is derived from an EMBL/GenBank/DDBJ whole genome shotgun (WGS) entry which is preliminary data.</text>
</comment>
<dbReference type="OrthoDB" id="9810174at2"/>
<protein>
    <submittedName>
        <fullName evidence="1">Uncharacterized protein</fullName>
    </submittedName>
</protein>
<accession>A0A552UWJ6</accession>
<organism evidence="1 2">
    <name type="scientific">Flavobacterium zepuense</name>
    <dbReference type="NCBI Taxonomy" id="2593302"/>
    <lineage>
        <taxon>Bacteria</taxon>
        <taxon>Pseudomonadati</taxon>
        <taxon>Bacteroidota</taxon>
        <taxon>Flavobacteriia</taxon>
        <taxon>Flavobacteriales</taxon>
        <taxon>Flavobacteriaceae</taxon>
        <taxon>Flavobacterium</taxon>
    </lineage>
</organism>
<proteinExistence type="predicted"/>
<dbReference type="PROSITE" id="PS51257">
    <property type="entry name" value="PROKAR_LIPOPROTEIN"/>
    <property type="match status" value="1"/>
</dbReference>
<dbReference type="AlphaFoldDB" id="A0A552UWJ6"/>
<evidence type="ECO:0000313" key="2">
    <source>
        <dbReference type="Proteomes" id="UP000320643"/>
    </source>
</evidence>
<dbReference type="SUPFAM" id="SSF88874">
    <property type="entry name" value="Receptor-binding domain of short tail fibre protein gp12"/>
    <property type="match status" value="1"/>
</dbReference>
<name>A0A552UWJ6_9FLAO</name>
<dbReference type="RefSeq" id="WP_143374608.1">
    <property type="nucleotide sequence ID" value="NZ_VJVZ01000012.1"/>
</dbReference>
<dbReference type="Proteomes" id="UP000320643">
    <property type="component" value="Unassembled WGS sequence"/>
</dbReference>
<sequence length="172" mass="18950">MKTKILLLLIVIPPLLISCTVMENVGSIKQSLLTPETFKITQKGVWVLLDGSEVDQKSSLFTILKNNAQLNILTKKGDKYYLPNALGAFIRSSNYSGKGVDTDANRLAGSFQDDMLKAHSHKFEGAARNDVSGRGSNSKYAWNPATYSTEPEGGAETRPKNISMYTYIKVDK</sequence>
<evidence type="ECO:0000313" key="1">
    <source>
        <dbReference type="EMBL" id="TRW22565.1"/>
    </source>
</evidence>
<dbReference type="EMBL" id="VJVZ01000012">
    <property type="protein sequence ID" value="TRW22565.1"/>
    <property type="molecule type" value="Genomic_DNA"/>
</dbReference>
<reference evidence="1 2" key="1">
    <citation type="submission" date="2019-07" db="EMBL/GenBank/DDBJ databases">
        <title>Flavobacterium sp. nov., isolated from glacier ice.</title>
        <authorList>
            <person name="Liu Q."/>
            <person name="Xin Y.-H."/>
        </authorList>
    </citation>
    <scope>NUCLEOTIDE SEQUENCE [LARGE SCALE GENOMIC DNA]</scope>
    <source>
        <strain evidence="1 2">ZT4R6</strain>
    </source>
</reference>
<gene>
    <name evidence="1" type="ORF">FMM05_16935</name>
</gene>
<keyword evidence="2" id="KW-1185">Reference proteome</keyword>